<organism evidence="15 16">
    <name type="scientific">Ciona intestinalis</name>
    <name type="common">Transparent sea squirt</name>
    <name type="synonym">Ascidia intestinalis</name>
    <dbReference type="NCBI Taxonomy" id="7719"/>
    <lineage>
        <taxon>Eukaryota</taxon>
        <taxon>Metazoa</taxon>
        <taxon>Chordata</taxon>
        <taxon>Tunicata</taxon>
        <taxon>Ascidiacea</taxon>
        <taxon>Phlebobranchia</taxon>
        <taxon>Cionidae</taxon>
        <taxon>Ciona</taxon>
    </lineage>
</organism>
<evidence type="ECO:0000256" key="7">
    <source>
        <dbReference type="ARBA" id="ARBA00041541"/>
    </source>
</evidence>
<dbReference type="GeneTree" id="ENSGT00390000004582"/>
<dbReference type="InterPro" id="IPR036188">
    <property type="entry name" value="FAD/NAD-bd_sf"/>
</dbReference>
<evidence type="ECO:0000256" key="8">
    <source>
        <dbReference type="ARBA" id="ARBA00042318"/>
    </source>
</evidence>
<keyword evidence="3" id="KW-0274">FAD</keyword>
<dbReference type="HOGENOM" id="CLU_019845_2_1_1"/>
<evidence type="ECO:0000256" key="11">
    <source>
        <dbReference type="ARBA" id="ARBA00049275"/>
    </source>
</evidence>
<evidence type="ECO:0000313" key="15">
    <source>
        <dbReference type="Ensembl" id="ENSCINP00000029153.2"/>
    </source>
</evidence>
<reference evidence="16" key="1">
    <citation type="journal article" date="2002" name="Science">
        <title>The draft genome of Ciona intestinalis: insights into chordate and vertebrate origins.</title>
        <authorList>
            <person name="Dehal P."/>
            <person name="Satou Y."/>
            <person name="Campbell R.K."/>
            <person name="Chapman J."/>
            <person name="Degnan B."/>
            <person name="De Tomaso A."/>
            <person name="Davidson B."/>
            <person name="Di Gregorio A."/>
            <person name="Gelpke M."/>
            <person name="Goodstein D.M."/>
            <person name="Harafuji N."/>
            <person name="Hastings K.E."/>
            <person name="Ho I."/>
            <person name="Hotta K."/>
            <person name="Huang W."/>
            <person name="Kawashima T."/>
            <person name="Lemaire P."/>
            <person name="Martinez D."/>
            <person name="Meinertzhagen I.A."/>
            <person name="Necula S."/>
            <person name="Nonaka M."/>
            <person name="Putnam N."/>
            <person name="Rash S."/>
            <person name="Saiga H."/>
            <person name="Satake M."/>
            <person name="Terry A."/>
            <person name="Yamada L."/>
            <person name="Wang H.G."/>
            <person name="Awazu S."/>
            <person name="Azumi K."/>
            <person name="Boore J."/>
            <person name="Branno M."/>
            <person name="Chin-Bow S."/>
            <person name="DeSantis R."/>
            <person name="Doyle S."/>
            <person name="Francino P."/>
            <person name="Keys D.N."/>
            <person name="Haga S."/>
            <person name="Hayashi H."/>
            <person name="Hino K."/>
            <person name="Imai K.S."/>
            <person name="Inaba K."/>
            <person name="Kano S."/>
            <person name="Kobayashi K."/>
            <person name="Kobayashi M."/>
            <person name="Lee B.I."/>
            <person name="Makabe K.W."/>
            <person name="Manohar C."/>
            <person name="Matassi G."/>
            <person name="Medina M."/>
            <person name="Mochizuki Y."/>
            <person name="Mount S."/>
            <person name="Morishita T."/>
            <person name="Miura S."/>
            <person name="Nakayama A."/>
            <person name="Nishizaka S."/>
            <person name="Nomoto H."/>
            <person name="Ohta F."/>
            <person name="Oishi K."/>
            <person name="Rigoutsos I."/>
            <person name="Sano M."/>
            <person name="Sasaki A."/>
            <person name="Sasakura Y."/>
            <person name="Shoguchi E."/>
            <person name="Shin-i T."/>
            <person name="Spagnuolo A."/>
            <person name="Stainier D."/>
            <person name="Suzuki M.M."/>
            <person name="Tassy O."/>
            <person name="Takatori N."/>
            <person name="Tokuoka M."/>
            <person name="Yagi K."/>
            <person name="Yoshizaki F."/>
            <person name="Wada S."/>
            <person name="Zhang C."/>
            <person name="Hyatt P.D."/>
            <person name="Larimer F."/>
            <person name="Detter C."/>
            <person name="Doggett N."/>
            <person name="Glavina T."/>
            <person name="Hawkins T."/>
            <person name="Richardson P."/>
            <person name="Lucas S."/>
            <person name="Kohara Y."/>
            <person name="Levine M."/>
            <person name="Satoh N."/>
            <person name="Rokhsar D.S."/>
        </authorList>
    </citation>
    <scope>NUCLEOTIDE SEQUENCE [LARGE SCALE GENOMIC DNA]</scope>
</reference>
<evidence type="ECO:0000256" key="1">
    <source>
        <dbReference type="ARBA" id="ARBA00006442"/>
    </source>
</evidence>
<comment type="catalytic activity">
    <reaction evidence="9">
        <text>menadione + NADH + H(+) = menadiol + NAD(+)</text>
        <dbReference type="Rhea" id="RHEA:69695"/>
        <dbReference type="ChEBI" id="CHEBI:6746"/>
        <dbReference type="ChEBI" id="CHEBI:15378"/>
        <dbReference type="ChEBI" id="CHEBI:28869"/>
        <dbReference type="ChEBI" id="CHEBI:57540"/>
        <dbReference type="ChEBI" id="CHEBI:57945"/>
    </reaction>
    <physiologicalReaction direction="left-to-right" evidence="9">
        <dbReference type="Rhea" id="RHEA:69696"/>
    </physiologicalReaction>
</comment>
<dbReference type="GO" id="GO:0043065">
    <property type="term" value="P:positive regulation of apoptotic process"/>
    <property type="evidence" value="ECO:0000318"/>
    <property type="project" value="GO_Central"/>
</dbReference>
<dbReference type="GO" id="GO:0050660">
    <property type="term" value="F:flavin adenine dinucleotide binding"/>
    <property type="evidence" value="ECO:0000318"/>
    <property type="project" value="GO_Central"/>
</dbReference>
<dbReference type="AlphaFoldDB" id="F6X1X1"/>
<comment type="function">
    <text evidence="13">Putative FAD-dependent oxidoreductase.</text>
</comment>
<dbReference type="GO" id="GO:0005737">
    <property type="term" value="C:cytoplasm"/>
    <property type="evidence" value="ECO:0000318"/>
    <property type="project" value="GO_Central"/>
</dbReference>
<comment type="similarity">
    <text evidence="1">Belongs to the FAD-dependent oxidoreductase family.</text>
</comment>
<dbReference type="InterPro" id="IPR023753">
    <property type="entry name" value="FAD/NAD-binding_dom"/>
</dbReference>
<evidence type="ECO:0000256" key="10">
    <source>
        <dbReference type="ARBA" id="ARBA00049236"/>
    </source>
</evidence>
<protein>
    <recommendedName>
        <fullName evidence="6">Ferroptosis suppressor protein 1</fullName>
    </recommendedName>
    <alternativeName>
        <fullName evidence="7">Apoptosis-inducing factor homologous mitochondrion-associated inducer of death</fullName>
    </alternativeName>
    <alternativeName>
        <fullName evidence="8">p53-responsive gene 3 protein</fullName>
    </alternativeName>
</protein>
<sequence length="386" mass="42898">MGLCNSIEFQSDMHLVIVGGGYGGSHLALQMIKANICKVTLIDPRDAMFHSIGALRATVDDDYMKNLFLPYESMIGDSFMRGYVENIDTKSKILILKDGRTVAYTHLVIAVGSRSNFPSNLSKDYPDVNIDEGKEIYTDYREEIMKSRRIVLVGGGAVGVELAGEIKTDYPDKSVTIVSSTNYLVSSRTKTKFQRNLLNVLRAKEISVILDERVSNLDELIVNQTKEGQIVITEKGSKVDADLIIPCTGTRVNNKFFQHEMGEFLSTRSINAQGALKVNSYLQVKGHEEVIWALGDVTDVKEEKLAYHAQRQAEVLAANFKADTTNSNRKQYKTDKGPFVIFVSVGRNDGVGQMFGVQVGSKIVKKVKGKDLLARKTWQVRGMTLP</sequence>
<dbReference type="PRINTS" id="PR00368">
    <property type="entry name" value="FADPNR"/>
</dbReference>
<comment type="catalytic activity">
    <reaction evidence="10">
        <text>ubiquinone-10 + NADH + H(+) = ubiquinol-10 + NAD(+)</text>
        <dbReference type="Rhea" id="RHEA:61984"/>
        <dbReference type="ChEBI" id="CHEBI:15378"/>
        <dbReference type="ChEBI" id="CHEBI:46245"/>
        <dbReference type="ChEBI" id="CHEBI:57540"/>
        <dbReference type="ChEBI" id="CHEBI:57945"/>
        <dbReference type="ChEBI" id="CHEBI:64183"/>
    </reaction>
    <physiologicalReaction direction="left-to-right" evidence="10">
        <dbReference type="Rhea" id="RHEA:61985"/>
    </physiologicalReaction>
</comment>
<accession>F6X1X1</accession>
<evidence type="ECO:0000256" key="4">
    <source>
        <dbReference type="ARBA" id="ARBA00023002"/>
    </source>
</evidence>
<dbReference type="GO" id="GO:0008637">
    <property type="term" value="P:apoptotic mitochondrial changes"/>
    <property type="evidence" value="ECO:0000318"/>
    <property type="project" value="GO_Central"/>
</dbReference>
<dbReference type="GO" id="GO:0031966">
    <property type="term" value="C:mitochondrial membrane"/>
    <property type="evidence" value="ECO:0000318"/>
    <property type="project" value="GO_Central"/>
</dbReference>
<evidence type="ECO:0000259" key="14">
    <source>
        <dbReference type="Pfam" id="PF07992"/>
    </source>
</evidence>
<dbReference type="STRING" id="7719.ENSCINP00000029153"/>
<keyword evidence="16" id="KW-1185">Reference proteome</keyword>
<evidence type="ECO:0000256" key="2">
    <source>
        <dbReference type="ARBA" id="ARBA00022630"/>
    </source>
</evidence>
<proteinExistence type="inferred from homology"/>
<dbReference type="SUPFAM" id="SSF51905">
    <property type="entry name" value="FAD/NAD(P)-binding domain"/>
    <property type="match status" value="2"/>
</dbReference>
<evidence type="ECO:0000256" key="13">
    <source>
        <dbReference type="ARBA" id="ARBA00057036"/>
    </source>
</evidence>
<gene>
    <name evidence="15" type="primary">LOC100177003</name>
</gene>
<comment type="cofactor">
    <cofactor evidence="5">
        <name>6-hydroxy-FAD</name>
        <dbReference type="ChEBI" id="CHEBI:60470"/>
    </cofactor>
</comment>
<reference evidence="15" key="2">
    <citation type="submission" date="2025-08" db="UniProtKB">
        <authorList>
            <consortium name="Ensembl"/>
        </authorList>
    </citation>
    <scope>IDENTIFICATION</scope>
</reference>
<evidence type="ECO:0000256" key="3">
    <source>
        <dbReference type="ARBA" id="ARBA00022827"/>
    </source>
</evidence>
<keyword evidence="2" id="KW-0285">Flavoprotein</keyword>
<evidence type="ECO:0000256" key="6">
    <source>
        <dbReference type="ARBA" id="ARBA00040253"/>
    </source>
</evidence>
<dbReference type="InParanoid" id="F6X1X1"/>
<comment type="catalytic activity">
    <reaction evidence="11">
        <text>phylloquinone + NADH + H(+) = phylloquinol + NAD(+)</text>
        <dbReference type="Rhea" id="RHEA:74075"/>
        <dbReference type="ChEBI" id="CHEBI:15378"/>
        <dbReference type="ChEBI" id="CHEBI:18067"/>
        <dbReference type="ChEBI" id="CHEBI:28433"/>
        <dbReference type="ChEBI" id="CHEBI:57540"/>
        <dbReference type="ChEBI" id="CHEBI:57945"/>
    </reaction>
    <physiologicalReaction direction="left-to-right" evidence="11">
        <dbReference type="Rhea" id="RHEA:74076"/>
    </physiologicalReaction>
</comment>
<evidence type="ECO:0000256" key="12">
    <source>
        <dbReference type="ARBA" id="ARBA00049479"/>
    </source>
</evidence>
<dbReference type="FunFam" id="3.50.50.100:FF:000006">
    <property type="entry name" value="apoptosis-inducing factor 2"/>
    <property type="match status" value="1"/>
</dbReference>
<dbReference type="Pfam" id="PF07992">
    <property type="entry name" value="Pyr_redox_2"/>
    <property type="match status" value="1"/>
</dbReference>
<dbReference type="PANTHER" id="PTHR43735:SF3">
    <property type="entry name" value="FERROPTOSIS SUPPRESSOR PROTEIN 1"/>
    <property type="match status" value="1"/>
</dbReference>
<dbReference type="PANTHER" id="PTHR43735">
    <property type="entry name" value="APOPTOSIS-INDUCING FACTOR 1"/>
    <property type="match status" value="1"/>
</dbReference>
<reference evidence="15" key="3">
    <citation type="submission" date="2025-09" db="UniProtKB">
        <authorList>
            <consortium name="Ensembl"/>
        </authorList>
    </citation>
    <scope>IDENTIFICATION</scope>
</reference>
<dbReference type="Proteomes" id="UP000008144">
    <property type="component" value="Unassembled WGS sequence"/>
</dbReference>
<dbReference type="GO" id="GO:0004174">
    <property type="term" value="F:electron-transferring-flavoprotein dehydrogenase activity"/>
    <property type="evidence" value="ECO:0000318"/>
    <property type="project" value="GO_Central"/>
</dbReference>
<feature type="domain" description="FAD/NAD(P)-binding" evidence="14">
    <location>
        <begin position="14"/>
        <end position="313"/>
    </location>
</feature>
<evidence type="ECO:0000256" key="9">
    <source>
        <dbReference type="ARBA" id="ARBA00048412"/>
    </source>
</evidence>
<evidence type="ECO:0000313" key="16">
    <source>
        <dbReference type="Proteomes" id="UP000008144"/>
    </source>
</evidence>
<keyword evidence="4" id="KW-0560">Oxidoreductase</keyword>
<evidence type="ECO:0000256" key="5">
    <source>
        <dbReference type="ARBA" id="ARBA00037027"/>
    </source>
</evidence>
<dbReference type="GO" id="GO:0110076">
    <property type="term" value="P:negative regulation of ferroptosis"/>
    <property type="evidence" value="ECO:0000318"/>
    <property type="project" value="GO_Central"/>
</dbReference>
<comment type="catalytic activity">
    <reaction evidence="12">
        <text>menaquinone-4 + NADH + H(+) = menaquinol-4 + NAD(+)</text>
        <dbReference type="Rhea" id="RHEA:74079"/>
        <dbReference type="ChEBI" id="CHEBI:15378"/>
        <dbReference type="ChEBI" id="CHEBI:57540"/>
        <dbReference type="ChEBI" id="CHEBI:57945"/>
        <dbReference type="ChEBI" id="CHEBI:78277"/>
        <dbReference type="ChEBI" id="CHEBI:193091"/>
    </reaction>
    <physiologicalReaction direction="left-to-right" evidence="12">
        <dbReference type="Rhea" id="RHEA:74080"/>
    </physiologicalReaction>
</comment>
<dbReference type="PRINTS" id="PR00469">
    <property type="entry name" value="PNDRDTASEII"/>
</dbReference>
<name>F6X1X1_CIOIN</name>
<dbReference type="Ensembl" id="ENSCINT00000029399.2">
    <property type="protein sequence ID" value="ENSCINP00000029153.2"/>
    <property type="gene ID" value="ENSCING00000017070.2"/>
</dbReference>
<dbReference type="Gene3D" id="3.50.50.100">
    <property type="match status" value="1"/>
</dbReference>